<reference evidence="1" key="1">
    <citation type="submission" date="2023-04" db="EMBL/GenBank/DDBJ databases">
        <title>Draft Genome sequencing of Naganishia species isolated from polar environments using Oxford Nanopore Technology.</title>
        <authorList>
            <person name="Leo P."/>
            <person name="Venkateswaran K."/>
        </authorList>
    </citation>
    <scope>NUCLEOTIDE SEQUENCE</scope>
    <source>
        <strain evidence="1">MNA-CCFEE 5262</strain>
    </source>
</reference>
<sequence>MATQQGQQIPAEANDDAYSSDDSFDENDLQDDADFKRYITTETALNRWSRFPAEEQRAKLDGPKTNPKILSLGNPTVPVIDEVQAWIKRNNELPPDKGPYKPKGRRSTPQDAEANYDMAAKALELDIPSLGDPDREYYSRYEPTLPLIWCYDFADLRLRRARKGWKWRLVRIRPNGEVWVQPFIKPSQKPFAERGINSSESMEPRTSSAKLLEKLATQAQWRWRGMPITRFFVQREEEEDEKRLKHLVMVEGLKNHYGFMGEIISQSSAEMGSSVYVLVYLSLAIYAILFVFGPPAATPYLSEFLVALLPLQSSLKGIVAMAADMKRKPGDKYTEGGNVRQWLLYWVVYQLLGWFKVVCGWRTVVLALCASPFFGSFALDPEEKKTQRRRLLKIIWQERGQKMADEAILREIPKPDKNFNPTGKSPAGGSTQSMAKFSPQWYAEKLLLEARQFLGWHQEYYKGGHNSNQKKFRSAVAPSESLRKNIVELEKFVAEMKSTKNVPKDGPAFEHCCRQIEKAISKTFGHARTNEGTQSFRWLLQDKYGASEEDTAKFLDTLFWEQGIDAAQRDGIRKAQTHEAFRTEWQDRDDGKPPKEASKRFWEPSYAPDKHKLPLMPDKTELHKRFLSGDEEAERQLNNPQFQQNWRQMLQKAGRRSGTGYDKASRKEATNDENLPWKANYKANHQDFEDVLGMTKAEKLVPGSGLEVSFSGPSD</sequence>
<gene>
    <name evidence="1" type="ORF">QFC20_001050</name>
</gene>
<evidence type="ECO:0000313" key="1">
    <source>
        <dbReference type="EMBL" id="KAJ9115723.1"/>
    </source>
</evidence>
<name>A0ACC2WW33_9TREE</name>
<proteinExistence type="predicted"/>
<keyword evidence="2" id="KW-1185">Reference proteome</keyword>
<dbReference type="EMBL" id="JASBWS010000005">
    <property type="protein sequence ID" value="KAJ9115723.1"/>
    <property type="molecule type" value="Genomic_DNA"/>
</dbReference>
<organism evidence="1 2">
    <name type="scientific">Naganishia adeliensis</name>
    <dbReference type="NCBI Taxonomy" id="92952"/>
    <lineage>
        <taxon>Eukaryota</taxon>
        <taxon>Fungi</taxon>
        <taxon>Dikarya</taxon>
        <taxon>Basidiomycota</taxon>
        <taxon>Agaricomycotina</taxon>
        <taxon>Tremellomycetes</taxon>
        <taxon>Filobasidiales</taxon>
        <taxon>Filobasidiaceae</taxon>
        <taxon>Naganishia</taxon>
    </lineage>
</organism>
<evidence type="ECO:0000313" key="2">
    <source>
        <dbReference type="Proteomes" id="UP001230649"/>
    </source>
</evidence>
<comment type="caution">
    <text evidence="1">The sequence shown here is derived from an EMBL/GenBank/DDBJ whole genome shotgun (WGS) entry which is preliminary data.</text>
</comment>
<dbReference type="Proteomes" id="UP001230649">
    <property type="component" value="Unassembled WGS sequence"/>
</dbReference>
<accession>A0ACC2WW33</accession>
<protein>
    <submittedName>
        <fullName evidence="1">Uncharacterized protein</fullName>
    </submittedName>
</protein>